<comment type="caution">
    <text evidence="2">The sequence shown here is derived from an EMBL/GenBank/DDBJ whole genome shotgun (WGS) entry which is preliminary data.</text>
</comment>
<protein>
    <recommendedName>
        <fullName evidence="1">Terpene synthase</fullName>
        <ecNumber evidence="1">4.2.3.-</ecNumber>
    </recommendedName>
</protein>
<dbReference type="Pfam" id="PF19086">
    <property type="entry name" value="Terpene_syn_C_2"/>
    <property type="match status" value="1"/>
</dbReference>
<organism evidence="2 3">
    <name type="scientific">Chryseobacterium defluvii</name>
    <dbReference type="NCBI Taxonomy" id="160396"/>
    <lineage>
        <taxon>Bacteria</taxon>
        <taxon>Pseudomonadati</taxon>
        <taxon>Bacteroidota</taxon>
        <taxon>Flavobacteriia</taxon>
        <taxon>Flavobacteriales</taxon>
        <taxon>Weeksellaceae</taxon>
        <taxon>Chryseobacterium group</taxon>
        <taxon>Chryseobacterium</taxon>
    </lineage>
</organism>
<sequence length="340" mass="40032">MKKTIHIPKPSYPWPTIKSPISETFYEEECNWYDTDYLFMNPESLKKYKKQRIVQVGAFMSPTTVDRDQLRPIGRFAVYITTFDDYVELMPLEELKIFRDRIFEVMTNQDPDPEEKGILRQMAAARKEWLASGMPQFWIDRISTNFYKFITYGIMEETPFKFNKTYPSLARFLMIRAYSIGMITYGDLIDPATGFALPEYIYNHPVIQRLVMLLSNIIAIQNDFASIRKELTIESERFNIIFILQHEYKISFEEACVEGIRIHDEFVKEMESLSICLPDFSPYQKEVENYIYHMKLMITGCNSWYYEGGTQRYNSDGFALTPNGQAPTVIDFDIKHVSQK</sequence>
<comment type="cofactor">
    <cofactor evidence="1">
        <name>Mg(2+)</name>
        <dbReference type="ChEBI" id="CHEBI:18420"/>
    </cofactor>
</comment>
<keyword evidence="1" id="KW-0460">Magnesium</keyword>
<accession>A0A840KDH6</accession>
<keyword evidence="1" id="KW-0456">Lyase</keyword>
<dbReference type="EMBL" id="JACHLE010000003">
    <property type="protein sequence ID" value="MBB4807206.1"/>
    <property type="molecule type" value="Genomic_DNA"/>
</dbReference>
<dbReference type="RefSeq" id="WP_184189901.1">
    <property type="nucleotide sequence ID" value="NZ_JACHLE010000003.1"/>
</dbReference>
<reference evidence="2 3" key="1">
    <citation type="submission" date="2020-08" db="EMBL/GenBank/DDBJ databases">
        <title>Functional genomics of gut bacteria from endangered species of beetles.</title>
        <authorList>
            <person name="Carlos-Shanley C."/>
        </authorList>
    </citation>
    <scope>NUCLEOTIDE SEQUENCE [LARGE SCALE GENOMIC DNA]</scope>
    <source>
        <strain evidence="2 3">S00151</strain>
    </source>
</reference>
<comment type="similarity">
    <text evidence="1">Belongs to the terpene synthase family.</text>
</comment>
<dbReference type="Gene3D" id="1.10.600.10">
    <property type="entry name" value="Farnesyl Diphosphate Synthase"/>
    <property type="match status" value="1"/>
</dbReference>
<evidence type="ECO:0000313" key="2">
    <source>
        <dbReference type="EMBL" id="MBB4807206.1"/>
    </source>
</evidence>
<dbReference type="InterPro" id="IPR034686">
    <property type="entry name" value="Terpene_cyclase-like_2"/>
</dbReference>
<dbReference type="GO" id="GO:0046872">
    <property type="term" value="F:metal ion binding"/>
    <property type="evidence" value="ECO:0007669"/>
    <property type="project" value="UniProtKB-KW"/>
</dbReference>
<keyword evidence="3" id="KW-1185">Reference proteome</keyword>
<dbReference type="SUPFAM" id="SSF48576">
    <property type="entry name" value="Terpenoid synthases"/>
    <property type="match status" value="1"/>
</dbReference>
<dbReference type="SFLD" id="SFLDS00005">
    <property type="entry name" value="Isoprenoid_Synthase_Type_I"/>
    <property type="match status" value="1"/>
</dbReference>
<dbReference type="EC" id="4.2.3.-" evidence="1"/>
<keyword evidence="1" id="KW-0479">Metal-binding</keyword>
<dbReference type="PANTHER" id="PTHR35201">
    <property type="entry name" value="TERPENE SYNTHASE"/>
    <property type="match status" value="1"/>
</dbReference>
<dbReference type="AlphaFoldDB" id="A0A840KDH6"/>
<evidence type="ECO:0000256" key="1">
    <source>
        <dbReference type="RuleBase" id="RU366034"/>
    </source>
</evidence>
<evidence type="ECO:0000313" key="3">
    <source>
        <dbReference type="Proteomes" id="UP000592180"/>
    </source>
</evidence>
<dbReference type="Proteomes" id="UP000592180">
    <property type="component" value="Unassembled WGS sequence"/>
</dbReference>
<dbReference type="InterPro" id="IPR008949">
    <property type="entry name" value="Isoprenoid_synthase_dom_sf"/>
</dbReference>
<proteinExistence type="inferred from homology"/>
<dbReference type="GO" id="GO:0010333">
    <property type="term" value="F:terpene synthase activity"/>
    <property type="evidence" value="ECO:0007669"/>
    <property type="project" value="InterPro"/>
</dbReference>
<dbReference type="SFLD" id="SFLDG01020">
    <property type="entry name" value="Terpene_Cyclase_Like_2"/>
    <property type="match status" value="1"/>
</dbReference>
<name>A0A840KDH6_9FLAO</name>
<gene>
    <name evidence="2" type="ORF">HNP38_002510</name>
</gene>
<dbReference type="PANTHER" id="PTHR35201:SF4">
    <property type="entry name" value="BETA-PINACENE SYNTHASE-RELATED"/>
    <property type="match status" value="1"/>
</dbReference>